<sequence>MTPNLKSNLTESQALLLTNRTELTKRQYSYFVKGKRTACDCSKLEGFMIKFDCGSPFV</sequence>
<dbReference type="EMBL" id="LAZR01000298">
    <property type="protein sequence ID" value="KKN76265.1"/>
    <property type="molecule type" value="Genomic_DNA"/>
</dbReference>
<protein>
    <submittedName>
        <fullName evidence="1">Uncharacterized protein</fullName>
    </submittedName>
</protein>
<name>A0A0F9T521_9ZZZZ</name>
<proteinExistence type="predicted"/>
<comment type="caution">
    <text evidence="1">The sequence shown here is derived from an EMBL/GenBank/DDBJ whole genome shotgun (WGS) entry which is preliminary data.</text>
</comment>
<dbReference type="AlphaFoldDB" id="A0A0F9T521"/>
<accession>A0A0F9T521</accession>
<gene>
    <name evidence="1" type="ORF">LCGC14_0372910</name>
</gene>
<organism evidence="1">
    <name type="scientific">marine sediment metagenome</name>
    <dbReference type="NCBI Taxonomy" id="412755"/>
    <lineage>
        <taxon>unclassified sequences</taxon>
        <taxon>metagenomes</taxon>
        <taxon>ecological metagenomes</taxon>
    </lineage>
</organism>
<evidence type="ECO:0000313" key="1">
    <source>
        <dbReference type="EMBL" id="KKN76265.1"/>
    </source>
</evidence>
<reference evidence="1" key="1">
    <citation type="journal article" date="2015" name="Nature">
        <title>Complex archaea that bridge the gap between prokaryotes and eukaryotes.</title>
        <authorList>
            <person name="Spang A."/>
            <person name="Saw J.H."/>
            <person name="Jorgensen S.L."/>
            <person name="Zaremba-Niedzwiedzka K."/>
            <person name="Martijn J."/>
            <person name="Lind A.E."/>
            <person name="van Eijk R."/>
            <person name="Schleper C."/>
            <person name="Guy L."/>
            <person name="Ettema T.J."/>
        </authorList>
    </citation>
    <scope>NUCLEOTIDE SEQUENCE</scope>
</reference>